<accession>A0A2A9CTW9</accession>
<sequence length="401" mass="42446">MDRREFLTLAAALGAVSLVPGCAAPVASQPSVKPSGSGTAAAVGGPLLADFAASLLAGLAPKPTNLILSPWSIAMALSMVREGAVGKTADELDALLGGTAPALGDALHSQTAAFATAKDVQVNTANALWGQQDLAWQPAFLDRLTKGYGAPLNQVDFGAHPDDIRVDINKWVVDQTKDKIKDLLSQGSLTADTRLVLVNAIYFKAAWAVLLDKLGDREFHTGDKTVKVPFLGKLGQRPWFEDDTWRGSVQSCKNPDFALVVVLPKQAHSTVAVPSGLFGKVLAAAPAQVKLRMPAWKTDYRTQLRPLLETLGVELAFNPDLADLSGMTTQEKLFVSFVVHQATIDVTSGGIEAAAATAVGMELTSGVTDAKELELDRPFSYALMHVPSRTPLFVGQLADPS</sequence>
<dbReference type="CDD" id="cd19590">
    <property type="entry name" value="serpin_thermopin-like"/>
    <property type="match status" value="1"/>
</dbReference>
<dbReference type="Proteomes" id="UP000226079">
    <property type="component" value="Unassembled WGS sequence"/>
</dbReference>
<dbReference type="EMBL" id="PDJC01000001">
    <property type="protein sequence ID" value="PFG17828.1"/>
    <property type="molecule type" value="Genomic_DNA"/>
</dbReference>
<dbReference type="InterPro" id="IPR042178">
    <property type="entry name" value="Serpin_sf_1"/>
</dbReference>
<keyword evidence="4" id="KW-1185">Reference proteome</keyword>
<dbReference type="GO" id="GO:0004867">
    <property type="term" value="F:serine-type endopeptidase inhibitor activity"/>
    <property type="evidence" value="ECO:0007669"/>
    <property type="project" value="InterPro"/>
</dbReference>
<feature type="domain" description="Serpin" evidence="2">
    <location>
        <begin position="53"/>
        <end position="400"/>
    </location>
</feature>
<dbReference type="Pfam" id="PF00079">
    <property type="entry name" value="Serpin"/>
    <property type="match status" value="1"/>
</dbReference>
<dbReference type="RefSeq" id="WP_098461228.1">
    <property type="nucleotide sequence ID" value="NZ_PDJC01000001.1"/>
</dbReference>
<reference evidence="3 4" key="1">
    <citation type="submission" date="2017-10" db="EMBL/GenBank/DDBJ databases">
        <title>Sequencing the genomes of 1000 actinobacteria strains.</title>
        <authorList>
            <person name="Klenk H.-P."/>
        </authorList>
    </citation>
    <scope>NUCLEOTIDE SEQUENCE [LARGE SCALE GENOMIC DNA]</scope>
    <source>
        <strain evidence="3 4">DSM 15597</strain>
    </source>
</reference>
<evidence type="ECO:0000313" key="4">
    <source>
        <dbReference type="Proteomes" id="UP000226079"/>
    </source>
</evidence>
<dbReference type="GO" id="GO:0005615">
    <property type="term" value="C:extracellular space"/>
    <property type="evidence" value="ECO:0007669"/>
    <property type="project" value="InterPro"/>
</dbReference>
<comment type="caution">
    <text evidence="3">The sequence shown here is derived from an EMBL/GenBank/DDBJ whole genome shotgun (WGS) entry which is preliminary data.</text>
</comment>
<dbReference type="Gene3D" id="2.30.39.10">
    <property type="entry name" value="Alpha-1-antitrypsin, domain 1"/>
    <property type="match status" value="1"/>
</dbReference>
<comment type="similarity">
    <text evidence="1">Belongs to the serpin family.</text>
</comment>
<evidence type="ECO:0000313" key="3">
    <source>
        <dbReference type="EMBL" id="PFG17828.1"/>
    </source>
</evidence>
<dbReference type="SUPFAM" id="SSF56574">
    <property type="entry name" value="Serpins"/>
    <property type="match status" value="1"/>
</dbReference>
<dbReference type="PROSITE" id="PS51318">
    <property type="entry name" value="TAT"/>
    <property type="match status" value="1"/>
</dbReference>
<dbReference type="PANTHER" id="PTHR11461:SF211">
    <property type="entry name" value="GH10112P-RELATED"/>
    <property type="match status" value="1"/>
</dbReference>
<evidence type="ECO:0000256" key="1">
    <source>
        <dbReference type="RuleBase" id="RU000411"/>
    </source>
</evidence>
<evidence type="ECO:0000259" key="2">
    <source>
        <dbReference type="SMART" id="SM00093"/>
    </source>
</evidence>
<dbReference type="InterPro" id="IPR006311">
    <property type="entry name" value="TAT_signal"/>
</dbReference>
<name>A0A2A9CTW9_9ACTN</name>
<dbReference type="InterPro" id="IPR000215">
    <property type="entry name" value="Serpin_fam"/>
</dbReference>
<gene>
    <name evidence="3" type="ORF">ATK74_2405</name>
</gene>
<dbReference type="InterPro" id="IPR023796">
    <property type="entry name" value="Serpin_dom"/>
</dbReference>
<dbReference type="InterPro" id="IPR042185">
    <property type="entry name" value="Serpin_sf_2"/>
</dbReference>
<dbReference type="Gene3D" id="3.30.497.10">
    <property type="entry name" value="Antithrombin, subunit I, domain 2"/>
    <property type="match status" value="1"/>
</dbReference>
<proteinExistence type="inferred from homology"/>
<dbReference type="InterPro" id="IPR036186">
    <property type="entry name" value="Serpin_sf"/>
</dbReference>
<dbReference type="OrthoDB" id="9764871at2"/>
<dbReference type="SMART" id="SM00093">
    <property type="entry name" value="SERPIN"/>
    <property type="match status" value="1"/>
</dbReference>
<organism evidence="3 4">
    <name type="scientific">Propionicimonas paludicola</name>
    <dbReference type="NCBI Taxonomy" id="185243"/>
    <lineage>
        <taxon>Bacteria</taxon>
        <taxon>Bacillati</taxon>
        <taxon>Actinomycetota</taxon>
        <taxon>Actinomycetes</taxon>
        <taxon>Propionibacteriales</taxon>
        <taxon>Nocardioidaceae</taxon>
        <taxon>Propionicimonas</taxon>
    </lineage>
</organism>
<dbReference type="PANTHER" id="PTHR11461">
    <property type="entry name" value="SERINE PROTEASE INHIBITOR, SERPIN"/>
    <property type="match status" value="1"/>
</dbReference>
<protein>
    <submittedName>
        <fullName evidence="3">Serpin B</fullName>
    </submittedName>
</protein>
<dbReference type="AlphaFoldDB" id="A0A2A9CTW9"/>